<evidence type="ECO:0000259" key="5">
    <source>
        <dbReference type="PROSITE" id="PS50931"/>
    </source>
</evidence>
<name>A0ABY4C6Q0_9BACT</name>
<dbReference type="PANTHER" id="PTHR30126">
    <property type="entry name" value="HTH-TYPE TRANSCRIPTIONAL REGULATOR"/>
    <property type="match status" value="1"/>
</dbReference>
<evidence type="ECO:0000256" key="4">
    <source>
        <dbReference type="ARBA" id="ARBA00023163"/>
    </source>
</evidence>
<keyword evidence="7" id="KW-1185">Reference proteome</keyword>
<dbReference type="SUPFAM" id="SSF46785">
    <property type="entry name" value="Winged helix' DNA-binding domain"/>
    <property type="match status" value="1"/>
</dbReference>
<dbReference type="Proteomes" id="UP000830116">
    <property type="component" value="Chromosome"/>
</dbReference>
<dbReference type="InterPro" id="IPR036390">
    <property type="entry name" value="WH_DNA-bd_sf"/>
</dbReference>
<reference evidence="6" key="1">
    <citation type="submission" date="2022-03" db="EMBL/GenBank/DDBJ databases">
        <title>Genome Identification and Characterization of new species Bdellovibrio reynosense LBG001 sp. nov. from a Mexico soil sample.</title>
        <authorList>
            <person name="Camilli A."/>
            <person name="Ajao Y."/>
            <person name="Guo X."/>
        </authorList>
    </citation>
    <scope>NUCLEOTIDE SEQUENCE</scope>
    <source>
        <strain evidence="6">LBG001</strain>
    </source>
</reference>
<keyword evidence="2" id="KW-0805">Transcription regulation</keyword>
<accession>A0ABY4C6Q0</accession>
<dbReference type="InterPro" id="IPR005119">
    <property type="entry name" value="LysR_subst-bd"/>
</dbReference>
<dbReference type="Gene3D" id="1.10.10.10">
    <property type="entry name" value="Winged helix-like DNA-binding domain superfamily/Winged helix DNA-binding domain"/>
    <property type="match status" value="1"/>
</dbReference>
<feature type="domain" description="HTH lysR-type" evidence="5">
    <location>
        <begin position="5"/>
        <end position="62"/>
    </location>
</feature>
<keyword evidence="4" id="KW-0804">Transcription</keyword>
<dbReference type="Pfam" id="PF03466">
    <property type="entry name" value="LysR_substrate"/>
    <property type="match status" value="1"/>
</dbReference>
<proteinExistence type="inferred from homology"/>
<sequence>MSSEPNLYHLRYFVSAAQLGSVAAAAKAHNVSQPAISQGIRKLEESLECSLMIHTKNRFKLTEEGKLLVQRSGQLFQTLEGIKLDLKGSKAELSGTISIATADTLAQSLLPKSLLKLKQKHPQLGIEIGFSNAAEVLSLVKTGKAELGIVVDDGRIQGVDMSVLHEGSFCCVFAKGIRISHDLGFIVTQEAPGEMELQKIYKKKFSKPAPIAMKVESWEVIAKYVTLGLGIGFIPDLMLHHWDGIRVIEELQPLAEKQKYRVLLIHRGTHQLSRQAQAFVALLT</sequence>
<evidence type="ECO:0000256" key="2">
    <source>
        <dbReference type="ARBA" id="ARBA00023015"/>
    </source>
</evidence>
<dbReference type="InterPro" id="IPR036388">
    <property type="entry name" value="WH-like_DNA-bd_sf"/>
</dbReference>
<dbReference type="PANTHER" id="PTHR30126:SF40">
    <property type="entry name" value="HTH-TYPE TRANSCRIPTIONAL REGULATOR GLTR"/>
    <property type="match status" value="1"/>
</dbReference>
<dbReference type="EMBL" id="CP093442">
    <property type="protein sequence ID" value="UOF00638.1"/>
    <property type="molecule type" value="Genomic_DNA"/>
</dbReference>
<organism evidence="6 7">
    <name type="scientific">Bdellovibrio reynosensis</name>
    <dbReference type="NCBI Taxonomy" id="2835041"/>
    <lineage>
        <taxon>Bacteria</taxon>
        <taxon>Pseudomonadati</taxon>
        <taxon>Bdellovibrionota</taxon>
        <taxon>Bdellovibrionia</taxon>
        <taxon>Bdellovibrionales</taxon>
        <taxon>Pseudobdellovibrionaceae</taxon>
        <taxon>Bdellovibrio</taxon>
    </lineage>
</organism>
<dbReference type="PROSITE" id="PS50931">
    <property type="entry name" value="HTH_LYSR"/>
    <property type="match status" value="1"/>
</dbReference>
<comment type="similarity">
    <text evidence="1">Belongs to the LysR transcriptional regulatory family.</text>
</comment>
<protein>
    <submittedName>
        <fullName evidence="6">LysR family transcriptional regulator</fullName>
    </submittedName>
</protein>
<dbReference type="CDD" id="cd05466">
    <property type="entry name" value="PBP2_LTTR_substrate"/>
    <property type="match status" value="1"/>
</dbReference>
<evidence type="ECO:0000313" key="6">
    <source>
        <dbReference type="EMBL" id="UOF00638.1"/>
    </source>
</evidence>
<dbReference type="InterPro" id="IPR000847">
    <property type="entry name" value="LysR_HTH_N"/>
</dbReference>
<evidence type="ECO:0000256" key="3">
    <source>
        <dbReference type="ARBA" id="ARBA00023125"/>
    </source>
</evidence>
<dbReference type="RefSeq" id="WP_243536788.1">
    <property type="nucleotide sequence ID" value="NZ_CP093442.1"/>
</dbReference>
<gene>
    <name evidence="6" type="ORF">MNR06_13120</name>
</gene>
<dbReference type="Pfam" id="PF00126">
    <property type="entry name" value="HTH_1"/>
    <property type="match status" value="1"/>
</dbReference>
<evidence type="ECO:0000256" key="1">
    <source>
        <dbReference type="ARBA" id="ARBA00009437"/>
    </source>
</evidence>
<dbReference type="Gene3D" id="3.40.190.290">
    <property type="match status" value="1"/>
</dbReference>
<dbReference type="SUPFAM" id="SSF53850">
    <property type="entry name" value="Periplasmic binding protein-like II"/>
    <property type="match status" value="1"/>
</dbReference>
<keyword evidence="3" id="KW-0238">DNA-binding</keyword>
<dbReference type="PRINTS" id="PR00039">
    <property type="entry name" value="HTHLYSR"/>
</dbReference>
<evidence type="ECO:0000313" key="7">
    <source>
        <dbReference type="Proteomes" id="UP000830116"/>
    </source>
</evidence>